<evidence type="ECO:0000256" key="5">
    <source>
        <dbReference type="ARBA" id="ARBA00023159"/>
    </source>
</evidence>
<evidence type="ECO:0000256" key="8">
    <source>
        <dbReference type="ARBA" id="ARBA00032018"/>
    </source>
</evidence>
<comment type="caution">
    <text evidence="11">The sequence shown here is derived from an EMBL/GenBank/DDBJ whole genome shotgun (WGS) entry which is preliminary data.</text>
</comment>
<feature type="compositionally biased region" description="Low complexity" evidence="10">
    <location>
        <begin position="1"/>
        <end position="64"/>
    </location>
</feature>
<feature type="compositionally biased region" description="Gly residues" evidence="10">
    <location>
        <begin position="340"/>
        <end position="350"/>
    </location>
</feature>
<accession>A0ABR3ZK28</accession>
<comment type="subcellular location">
    <subcellularLocation>
        <location evidence="1 9">Nucleus</location>
    </subcellularLocation>
</comment>
<evidence type="ECO:0000256" key="7">
    <source>
        <dbReference type="ARBA" id="ARBA00023242"/>
    </source>
</evidence>
<dbReference type="EMBL" id="JAWCUI010000011">
    <property type="protein sequence ID" value="KAL1899899.1"/>
    <property type="molecule type" value="Genomic_DNA"/>
</dbReference>
<evidence type="ECO:0000256" key="10">
    <source>
        <dbReference type="SAM" id="MobiDB-lite"/>
    </source>
</evidence>
<reference evidence="11 12" key="1">
    <citation type="journal article" date="2024" name="IMA Fungus">
        <title>IMA Genome - F19 : A genome assembly and annotation guide to empower mycologists, including annotated draft genome sequences of Ceratocystis pirilliformis, Diaporthe australafricana, Fusarium ophioides, Paecilomyces lecythidis, and Sporothrix stenoceras.</title>
        <authorList>
            <person name="Aylward J."/>
            <person name="Wilson A.M."/>
            <person name="Visagie C.M."/>
            <person name="Spraker J."/>
            <person name="Barnes I."/>
            <person name="Buitendag C."/>
            <person name="Ceriani C."/>
            <person name="Del Mar Angel L."/>
            <person name="du Plessis D."/>
            <person name="Fuchs T."/>
            <person name="Gasser K."/>
            <person name="Kramer D."/>
            <person name="Li W."/>
            <person name="Munsamy K."/>
            <person name="Piso A."/>
            <person name="Price J.L."/>
            <person name="Sonnekus B."/>
            <person name="Thomas C."/>
            <person name="van der Nest A."/>
            <person name="van Dijk A."/>
            <person name="van Heerden A."/>
            <person name="van Vuuren N."/>
            <person name="Yilmaz N."/>
            <person name="Duong T.A."/>
            <person name="van der Merwe N.A."/>
            <person name="Wingfield M.J."/>
            <person name="Wingfield B.D."/>
        </authorList>
    </citation>
    <scope>NUCLEOTIDE SEQUENCE [LARGE SCALE GENOMIC DNA]</scope>
    <source>
        <strain evidence="11 12">CMW 5346</strain>
    </source>
</reference>
<evidence type="ECO:0000256" key="9">
    <source>
        <dbReference type="RuleBase" id="RU364151"/>
    </source>
</evidence>
<sequence length="384" mass="40741">MSFHPQTPQSPSQFSPITSDPLSGTSNASVVTTTNSINTNVHGSGSFSSTSAATPSTLPTPAHSVNGSGFGSSADAAHGMSPGSDSPHKRKRLLDDAGDNSHGPKKVHMEGQQRLDFEALHQDVGEKYLVCKTPHRPSYPPLSEDLFAMFNLTGIAAEVARTLPNGEKNAMRKTYKGYMKKLGVSGHFEPIKREENDESDFMRLITEADDSWQARQVKTKDIHSGLLPDVEADLRSAMTMNKGPINKSVWDSSVLGDLAPEKLASIGARPSSVRGTAPNTPLHPAVARSKVQQPLSVGGGASGAAGLDPSRPRRVNKKRSYGDNSFEGYGEGFPDDDGGDNGGYSTGEGDGPSHKRRKKNGTPTAQYNSGPVRQQSYGPGMVGA</sequence>
<feature type="region of interest" description="Disordered" evidence="10">
    <location>
        <begin position="1"/>
        <end position="108"/>
    </location>
</feature>
<keyword evidence="4 9" id="KW-0805">Transcription regulation</keyword>
<dbReference type="Pfam" id="PF08633">
    <property type="entry name" value="Rox3"/>
    <property type="match status" value="1"/>
</dbReference>
<feature type="compositionally biased region" description="Polar residues" evidence="10">
    <location>
        <begin position="361"/>
        <end position="377"/>
    </location>
</feature>
<name>A0ABR3ZK28_9PEZI</name>
<keyword evidence="6 9" id="KW-0804">Transcription</keyword>
<proteinExistence type="inferred from homology"/>
<evidence type="ECO:0000256" key="2">
    <source>
        <dbReference type="ARBA" id="ARBA00009259"/>
    </source>
</evidence>
<dbReference type="InterPro" id="IPR013942">
    <property type="entry name" value="Mediator_Med19_fun"/>
</dbReference>
<gene>
    <name evidence="9" type="primary">MED19</name>
    <name evidence="11" type="ORF">Sste5346_002765</name>
</gene>
<protein>
    <recommendedName>
        <fullName evidence="3 9">Mediator of RNA polymerase II transcription subunit 19</fullName>
    </recommendedName>
    <alternativeName>
        <fullName evidence="8 9">Mediator complex subunit 19</fullName>
    </alternativeName>
</protein>
<evidence type="ECO:0000256" key="6">
    <source>
        <dbReference type="ARBA" id="ARBA00023163"/>
    </source>
</evidence>
<evidence type="ECO:0000256" key="1">
    <source>
        <dbReference type="ARBA" id="ARBA00004123"/>
    </source>
</evidence>
<feature type="region of interest" description="Disordered" evidence="10">
    <location>
        <begin position="291"/>
        <end position="384"/>
    </location>
</feature>
<keyword evidence="7 9" id="KW-0539">Nucleus</keyword>
<comment type="similarity">
    <text evidence="2 9">Belongs to the Mediator complex subunit 19 family.</text>
</comment>
<keyword evidence="5 9" id="KW-0010">Activator</keyword>
<evidence type="ECO:0000256" key="3">
    <source>
        <dbReference type="ARBA" id="ARBA00019615"/>
    </source>
</evidence>
<organism evidence="11 12">
    <name type="scientific">Sporothrix stenoceras</name>
    <dbReference type="NCBI Taxonomy" id="5173"/>
    <lineage>
        <taxon>Eukaryota</taxon>
        <taxon>Fungi</taxon>
        <taxon>Dikarya</taxon>
        <taxon>Ascomycota</taxon>
        <taxon>Pezizomycotina</taxon>
        <taxon>Sordariomycetes</taxon>
        <taxon>Sordariomycetidae</taxon>
        <taxon>Ophiostomatales</taxon>
        <taxon>Ophiostomataceae</taxon>
        <taxon>Sporothrix</taxon>
    </lineage>
</organism>
<evidence type="ECO:0000313" key="11">
    <source>
        <dbReference type="EMBL" id="KAL1899899.1"/>
    </source>
</evidence>
<evidence type="ECO:0000256" key="4">
    <source>
        <dbReference type="ARBA" id="ARBA00023015"/>
    </source>
</evidence>
<keyword evidence="12" id="KW-1185">Reference proteome</keyword>
<evidence type="ECO:0000313" key="12">
    <source>
        <dbReference type="Proteomes" id="UP001583186"/>
    </source>
</evidence>
<comment type="function">
    <text evidence="9">Component of the Mediator complex, a coactivator involved in the regulated transcription of nearly all RNA polymerase II-dependent genes. Mediator functions as a bridge to convey information from gene-specific regulatory proteins to the basal RNA polymerase II transcription machinery. Mediator is recruited to promoters by direct interactions with regulatory proteins and serves as a scaffold for the assembly of a functional preinitiation complex with RNA polymerase II and the general transcription factors.</text>
</comment>
<comment type="subunit">
    <text evidence="9">Component of the Mediator complex.</text>
</comment>
<dbReference type="Proteomes" id="UP001583186">
    <property type="component" value="Unassembled WGS sequence"/>
</dbReference>